<dbReference type="Proteomes" id="UP000244066">
    <property type="component" value="Unassembled WGS sequence"/>
</dbReference>
<comment type="caution">
    <text evidence="2">The sequence shown here is derived from an EMBL/GenBank/DDBJ whole genome shotgun (WGS) entry which is preliminary data.</text>
</comment>
<sequence>MRQIVVLSGKGGTGKTTVSASFALLAKKAVVADCDVDVPDMHLLSHPEIVKKQEFRGSKLAIIDGSKCIKCGLCQRECRFEAITQNFTVDPFSCEGCGVCTVVCPVNAITLMERISGYVYISKTKYGFLVHARLNPGEANSGKLVTMVRLNAKLLAEEENIEIIIIDGPPGIGCPVIASVTGVDAGLVVTEPTMSGIHDLKRVLRLLAHFNVRPFVCVNMYDLNVNNAEKILDFCKENGIKVVGKIPFDAKVTEAMVAEKTIIEYSPESDAAKEIVAIWNRICEELGLGEASAKH</sequence>
<dbReference type="PROSITE" id="PS00198">
    <property type="entry name" value="4FE4S_FER_1"/>
    <property type="match status" value="1"/>
</dbReference>
<dbReference type="InterPro" id="IPR017900">
    <property type="entry name" value="4Fe4S_Fe_S_CS"/>
</dbReference>
<feature type="domain" description="4Fe-4S ferredoxin-type" evidence="1">
    <location>
        <begin position="85"/>
        <end position="114"/>
    </location>
</feature>
<dbReference type="Pfam" id="PF00037">
    <property type="entry name" value="Fer4"/>
    <property type="match status" value="2"/>
</dbReference>
<dbReference type="SUPFAM" id="SSF54862">
    <property type="entry name" value="4Fe-4S ferredoxins"/>
    <property type="match status" value="1"/>
</dbReference>
<organism evidence="2 3">
    <name type="scientific">Candidatus Terraquivivens tikiterensis</name>
    <dbReference type="NCBI Taxonomy" id="1980982"/>
    <lineage>
        <taxon>Archaea</taxon>
        <taxon>Nitrososphaerota</taxon>
        <taxon>Candidatus Wolframiiraptoraceae</taxon>
        <taxon>Candidatus Terraquivivens</taxon>
    </lineage>
</organism>
<dbReference type="InterPro" id="IPR027417">
    <property type="entry name" value="P-loop_NTPase"/>
</dbReference>
<dbReference type="Gene3D" id="3.40.50.300">
    <property type="entry name" value="P-loop containing nucleotide triphosphate hydrolases"/>
    <property type="match status" value="1"/>
</dbReference>
<dbReference type="InterPro" id="IPR017896">
    <property type="entry name" value="4Fe4S_Fe-S-bd"/>
</dbReference>
<dbReference type="PANTHER" id="PTHR43534">
    <property type="entry name" value="MIND SUPERFAMILY P-LOOP ATPASE CONTAINING AN INSERTED FERREDOXIN DOMAIN"/>
    <property type="match status" value="1"/>
</dbReference>
<dbReference type="CDD" id="cd03110">
    <property type="entry name" value="SIMIBI_bact_arch"/>
    <property type="match status" value="1"/>
</dbReference>
<evidence type="ECO:0000313" key="3">
    <source>
        <dbReference type="Proteomes" id="UP000244066"/>
    </source>
</evidence>
<dbReference type="AlphaFoldDB" id="A0A2R7Y953"/>
<dbReference type="GO" id="GO:0016491">
    <property type="term" value="F:oxidoreductase activity"/>
    <property type="evidence" value="ECO:0007669"/>
    <property type="project" value="UniProtKB-ARBA"/>
</dbReference>
<evidence type="ECO:0000259" key="1">
    <source>
        <dbReference type="PROSITE" id="PS51379"/>
    </source>
</evidence>
<dbReference type="SUPFAM" id="SSF52540">
    <property type="entry name" value="P-loop containing nucleoside triphosphate hydrolases"/>
    <property type="match status" value="1"/>
</dbReference>
<dbReference type="Gene3D" id="3.30.70.20">
    <property type="match status" value="1"/>
</dbReference>
<dbReference type="EMBL" id="NDWU01000003">
    <property type="protein sequence ID" value="PUA34071.1"/>
    <property type="molecule type" value="Genomic_DNA"/>
</dbReference>
<dbReference type="Pfam" id="PF01656">
    <property type="entry name" value="CbiA"/>
    <property type="match status" value="1"/>
</dbReference>
<proteinExistence type="predicted"/>
<dbReference type="PANTHER" id="PTHR43534:SF1">
    <property type="entry name" value="4FE-4S CLUSTER CONTAINING PARA FAMILY ATPASE PROTEIN"/>
    <property type="match status" value="1"/>
</dbReference>
<reference evidence="2 3" key="1">
    <citation type="submission" date="2017-04" db="EMBL/GenBank/DDBJ databases">
        <title>Draft Aigarchaeota genome from a New Zealand hot spring.</title>
        <authorList>
            <person name="Reysenbach A.-L."/>
            <person name="Donaho J.A."/>
            <person name="Gerhart J."/>
            <person name="Kelley J.F."/>
            <person name="Kouba K."/>
            <person name="Podar M."/>
            <person name="Stott M."/>
        </authorList>
    </citation>
    <scope>NUCLEOTIDE SEQUENCE [LARGE SCALE GENOMIC DNA]</scope>
    <source>
        <strain evidence="2">NZ13_MG1</strain>
    </source>
</reference>
<accession>A0A2R7Y953</accession>
<name>A0A2R7Y953_9ARCH</name>
<protein>
    <submittedName>
        <fullName evidence="2">(4Fe-4S)-binding protein</fullName>
    </submittedName>
</protein>
<dbReference type="InterPro" id="IPR002586">
    <property type="entry name" value="CobQ/CobB/MinD/ParA_Nub-bd_dom"/>
</dbReference>
<feature type="domain" description="4Fe-4S ferredoxin-type" evidence="1">
    <location>
        <begin position="59"/>
        <end position="84"/>
    </location>
</feature>
<evidence type="ECO:0000313" key="2">
    <source>
        <dbReference type="EMBL" id="PUA34071.1"/>
    </source>
</evidence>
<dbReference type="PROSITE" id="PS51379">
    <property type="entry name" value="4FE4S_FER_2"/>
    <property type="match status" value="2"/>
</dbReference>
<gene>
    <name evidence="2" type="ORF">B9J98_01405</name>
</gene>